<dbReference type="RefSeq" id="XP_067181059.1">
    <property type="nucleotide sequence ID" value="XM_067324702.1"/>
</dbReference>
<evidence type="ECO:0000256" key="4">
    <source>
        <dbReference type="RuleBase" id="RU004273"/>
    </source>
</evidence>
<feature type="region of interest" description="Disordered" evidence="5">
    <location>
        <begin position="1595"/>
        <end position="1620"/>
    </location>
</feature>
<feature type="compositionally biased region" description="Polar residues" evidence="5">
    <location>
        <begin position="1562"/>
        <end position="1571"/>
    </location>
</feature>
<feature type="region of interest" description="Disordered" evidence="5">
    <location>
        <begin position="2377"/>
        <end position="2403"/>
    </location>
</feature>
<reference evidence="7 8" key="1">
    <citation type="submission" date="2021-03" db="EMBL/GenBank/DDBJ databases">
        <title>Leishmania (Mundinia) martiniquensis Genome sequencing and assembly.</title>
        <authorList>
            <person name="Almutairi H."/>
            <person name="Gatherer D."/>
        </authorList>
    </citation>
    <scope>NUCLEOTIDE SEQUENCE [LARGE SCALE GENOMIC DNA]</scope>
    <source>
        <strain evidence="7">LSCM1</strain>
    </source>
</reference>
<feature type="compositionally biased region" description="Low complexity" evidence="5">
    <location>
        <begin position="2732"/>
        <end position="2749"/>
    </location>
</feature>
<feature type="compositionally biased region" description="Basic residues" evidence="5">
    <location>
        <begin position="2498"/>
        <end position="2509"/>
    </location>
</feature>
<keyword evidence="4" id="KW-0378">Hydrolase</keyword>
<dbReference type="GO" id="GO:0004722">
    <property type="term" value="F:protein serine/threonine phosphatase activity"/>
    <property type="evidence" value="ECO:0007669"/>
    <property type="project" value="UniProtKB-EC"/>
</dbReference>
<dbReference type="PRINTS" id="PR00114">
    <property type="entry name" value="STPHPHTASE"/>
</dbReference>
<dbReference type="EMBL" id="JAFEUZ010000007">
    <property type="protein sequence ID" value="KAG5486207.1"/>
    <property type="molecule type" value="Genomic_DNA"/>
</dbReference>
<dbReference type="KEGG" id="lmat:92517214"/>
<evidence type="ECO:0000313" key="8">
    <source>
        <dbReference type="Proteomes" id="UP000673552"/>
    </source>
</evidence>
<dbReference type="Gene3D" id="3.60.21.10">
    <property type="match status" value="1"/>
</dbReference>
<comment type="caution">
    <text evidence="7">The sequence shown here is derived from an EMBL/GenBank/DDBJ whole genome shotgun (WGS) entry which is preliminary data.</text>
</comment>
<feature type="region of interest" description="Disordered" evidence="5">
    <location>
        <begin position="1661"/>
        <end position="1722"/>
    </location>
</feature>
<feature type="region of interest" description="Disordered" evidence="5">
    <location>
        <begin position="3007"/>
        <end position="3049"/>
    </location>
</feature>
<evidence type="ECO:0000256" key="5">
    <source>
        <dbReference type="SAM" id="MobiDB-lite"/>
    </source>
</evidence>
<feature type="compositionally biased region" description="Low complexity" evidence="5">
    <location>
        <begin position="1386"/>
        <end position="1415"/>
    </location>
</feature>
<evidence type="ECO:0000256" key="2">
    <source>
        <dbReference type="ARBA" id="ARBA00022723"/>
    </source>
</evidence>
<gene>
    <name evidence="7" type="ORF">LSCM1_07327</name>
</gene>
<dbReference type="PROSITE" id="PS00125">
    <property type="entry name" value="SER_THR_PHOSPHATASE"/>
    <property type="match status" value="1"/>
</dbReference>
<feature type="compositionally biased region" description="Low complexity" evidence="5">
    <location>
        <begin position="1772"/>
        <end position="1785"/>
    </location>
</feature>
<feature type="compositionally biased region" description="Polar residues" evidence="5">
    <location>
        <begin position="2007"/>
        <end position="2016"/>
    </location>
</feature>
<feature type="region of interest" description="Disordered" evidence="5">
    <location>
        <begin position="1751"/>
        <end position="1787"/>
    </location>
</feature>
<feature type="region of interest" description="Disordered" evidence="5">
    <location>
        <begin position="2616"/>
        <end position="2685"/>
    </location>
</feature>
<feature type="region of interest" description="Disordered" evidence="5">
    <location>
        <begin position="2498"/>
        <end position="2518"/>
    </location>
</feature>
<feature type="compositionally biased region" description="Polar residues" evidence="5">
    <location>
        <begin position="328"/>
        <end position="340"/>
    </location>
</feature>
<dbReference type="SUPFAM" id="SSF56300">
    <property type="entry name" value="Metallo-dependent phosphatases"/>
    <property type="match status" value="1"/>
</dbReference>
<dbReference type="InterPro" id="IPR006186">
    <property type="entry name" value="Ser/Thr-sp_prot-phosphatase"/>
</dbReference>
<evidence type="ECO:0000259" key="6">
    <source>
        <dbReference type="PROSITE" id="PS00125"/>
    </source>
</evidence>
<dbReference type="EC" id="3.1.3.16" evidence="4"/>
<dbReference type="OrthoDB" id="265854at2759"/>
<feature type="region of interest" description="Disordered" evidence="5">
    <location>
        <begin position="1386"/>
        <end position="1463"/>
    </location>
</feature>
<keyword evidence="3" id="KW-0464">Manganese</keyword>
<comment type="catalytic activity">
    <reaction evidence="4">
        <text>O-phospho-L-threonyl-[protein] + H2O = L-threonyl-[protein] + phosphate</text>
        <dbReference type="Rhea" id="RHEA:47004"/>
        <dbReference type="Rhea" id="RHEA-COMP:11060"/>
        <dbReference type="Rhea" id="RHEA-COMP:11605"/>
        <dbReference type="ChEBI" id="CHEBI:15377"/>
        <dbReference type="ChEBI" id="CHEBI:30013"/>
        <dbReference type="ChEBI" id="CHEBI:43474"/>
        <dbReference type="ChEBI" id="CHEBI:61977"/>
        <dbReference type="EC" id="3.1.3.16"/>
    </reaction>
</comment>
<dbReference type="InterPro" id="IPR004843">
    <property type="entry name" value="Calcineurin-like_PHP"/>
</dbReference>
<feature type="compositionally biased region" description="Basic and acidic residues" evidence="5">
    <location>
        <begin position="315"/>
        <end position="327"/>
    </location>
</feature>
<dbReference type="InterPro" id="IPR051134">
    <property type="entry name" value="PPP_phosphatase"/>
</dbReference>
<feature type="region of interest" description="Disordered" evidence="5">
    <location>
        <begin position="2714"/>
        <end position="2768"/>
    </location>
</feature>
<protein>
    <recommendedName>
        <fullName evidence="4">Serine/threonine-protein phosphatase</fullName>
        <ecNumber evidence="4">3.1.3.16</ecNumber>
    </recommendedName>
</protein>
<proteinExistence type="inferred from homology"/>
<feature type="compositionally biased region" description="Low complexity" evidence="5">
    <location>
        <begin position="1605"/>
        <end position="1620"/>
    </location>
</feature>
<dbReference type="GO" id="GO:0046872">
    <property type="term" value="F:metal ion binding"/>
    <property type="evidence" value="ECO:0007669"/>
    <property type="project" value="UniProtKB-KW"/>
</dbReference>
<name>A0A836GQA1_9TRYP</name>
<feature type="region of interest" description="Disordered" evidence="5">
    <location>
        <begin position="1270"/>
        <end position="1303"/>
    </location>
</feature>
<feature type="compositionally biased region" description="Low complexity" evidence="5">
    <location>
        <begin position="1000"/>
        <end position="1010"/>
    </location>
</feature>
<sequence>MNALTRDERRDDYLQRFALRELVEHWLDRASLERPEDPYQYLIDEALAQRRSGGGIVSCPNSWCNMTMPASQFETHQKSCNNASSWVRCVRCNMRVDVSKMSHHRLYCRLERCALCGEVVLPRMLLMCPYRLISEAERDRQAAMHRLERCREGVQLGPEAEAASLAEAATAPTLLSPPQSPKRAMMSAVNSFVSRGDTRRASSATPTAPLQGAVAPPSLPPTERRTTRTAASGDHERSAVPSASASQSAITARSADASASSSDAATAPLLATCSGCTLGASGSILSSSTTRSLTCPSTSAALESTLVMRTSSGGNERDPPHQLDSESHSGSQTAMLSASATAGRRPSFGALGAADSGLRDQLDRYPNHLLPAIRSLQRRWRRNFFVHLFRKEVLGGVWRQLDSAQEKAAGKNAYGIANRIVDRRLREQCHSCSQDMASGANGVGRDGGGCADRGVGLRSSSVLSVPADDLVGDETISASFEADPVAVSHEELESGGYMGACDLEALTRHLAAREVLPLSLVLKIVRAASKLLGKRPVVQHLSIPASGSLVVVGDIHGQMKDLEHILCFMGPPTAERYYLFNGDFIDRGPYGCEVLVYIFSLLCTYPDYVFLNRGNHENYSTNTEYGFMAELYAKYGARSSYLLSAMVDSYECMPLLSIVDHRVAVVHGGAPRLMCTLDEIEAIGHVRDIPVERQTTRAEQLLAELLWNDPVEKFRSRQLGTSQQGPGWRSSSRGCGVEYLSNITEQFLKRNGLTLLIRSHDVKTAGFELAHRNKSITVFSASNYGGVSGNRGAVAVLTRKSAQPVFHTWFLREDYRQLRAEALLSEEENASSMTALPRHNDAADVCSGDTLDGLGSNKIDLNAVLATPPSAPPSAGFVPIVPQKLISVTHVTDSALMMDDEFIQAYYLHSDFVLPEAEDIMSVPSGGCSRASALSDAGRTSAESISAMACISADKRLRALLPQPLAPSLPKQSKPDSGSANARGWRAIQGLPDSGGPWRAAQSATASSTSRDALQAHRGTMASISSHFSHCSAQPMARIGLGLSQDLSIALQLQTIQQIRELVYFNRYALLAAFNQVDEMRTGTVYKAEWCVVTRDVLKLDIPWYYLCQHLVPRLEVNGVPSVEYMRFLRHFDARFALESRLSWQRATILRISADLDIPEDIINTFCDRSMKAVSSASSQVHSTGGGLSQNSSLHSPLPTILSPATVSLTVSAAALTDSPRSAVSSLALGSTPPASTLSPLLPPRSLSSPIPSATTLLAAAALPPATANAARWDGDDAESAAHARPASEAERHALLQSGAPSSDDSWWHEVQIGFNMFANKVRALSPAAAAMEDNEVFALFCYFDVGMQGHVRVGDIVRRTTELLQESGEEEAMLLMSGELDFSAIPGGPPRGAAAGPPAMSSLSSLSTSSPSSATDVDVGDGKQGATASGAPEADAGNGGGGGGELAPPPGKRSSRATNSGLARFGKGGLAAKCHVTRCGGGAGGSSAVDGTASDSSSDTGRRCAGNPVEHTSGPGEAKKMMKWPASIGGRGTPHRKSTLDGAIGDHGDKEPGSSLVRYSPSATKRSLPSSVPRKISRQLRTTLPTPAMVLPFEPEDDGRRRSSQQVHAAAAGEASGEVSMDLSCGASKSGLSSLAFAADRSSTHAAGVAHTVALPRLQAGRSTGRPAEGSGGSARKSTESSLTVMFGVPKPPSSEVKREPSVLGHDVPTYRQPSCASDSALSVSKPFDDYCGPGDFDGRLAFDAAGGSGVSATDSDTFRPHCSSQEHSMQHQQPPRQQRAPSLRSKHLATPPWIFSALLRVQEQLLGGHSRLRLLFAALNQSKNGRLSEKEFVSLIQFMNLLLEHPLSDEQARELFHFVHESAINCVQSMLNRQQRASAAGPLGRKRGHHAGSTMWGDVRRMPGDIHLSVSPMLAGASCEADTQAYAQSRLQAELQRGGAYILLIEFMAFFGVRPVPHGEEVTATEELLRTGTASATSGGAEATRSSTTAPSALTMSLSGDLASSHHQQLQGCRSTVPRCQPPDADSSEGPMVPGEGAATSVDRSSLAMQPAIGSLEAPAIVHVGGSHVGGAGERLSNAAKATANLGPPSCDLLHRRLVGSKGDPDQIRGASAVPQRPRELLLTPSATGGGMLRGPGRISFLSLSTAEQELSASAEDRGGAPPPAHLLLRPAESVRSASAMLTESTKEAIALPSSSLASWGSLLNSLDATPVTLTTHTTDLLSVLAELRNVYGEHATLRELLQKLSSSLLPTSHPEATASHSQTPLCGTSTSLSLLTGHSCPRNSCSLAALGGVATRAAGSPQQPPDLAVSGAPRLSAAPTSAVAPAVHLSSVISAGACHEEAVVATQSHHLAQNCGIRLEGEVASLLVPNSLPGGAGPRRRTVRSHSGCEGDTGAPYSPRVPNPPAVWIAADSTVWRFSTRLEPSITSTTRPYMLNQPTELRVTRMAVHSCSLLPIPLDVPLPSEPLMAAHITELGNGSTSTSVVTAGSRGCPRRYFHGHDRRSRQRLSSVSRAKQPLESKWLPMPLAPYMTTTLAQRPRACTFEVLGSAAFSNSSSSDAFVGSRVATSANMHLPGSGSDEAGKGCACEGGGGGIAAPTYENASDKNVARGEPFIRSGQGLGLGRCAERPPPQTDERVAPSTPETPSAIPNSLPRAKSAASALSLKQSQPLPKAVTPPQPRGVALANAPAAVNASDPQRSAAAASMPLLSPCHVTTPSQRASAAPKGEPSLPAAAPAMASTPPSLDRPLRPQPRPPKENEALAGPANGTRVALAPAVAMPAFPAPGWMGSKAAAAVIPAPPPMRTMPCMTVATSISSFAEADPSLPASPHSGAQRAASGPLSHDSSQPTGAVSLAPVPYRADSAEVSEVLAAKHASSIVIGVSAAAGDATANCRDAGSFISLSSSFATRLSNTGTLPPIVPSQPPSGSTSAMNSNVWLTTPTSTDQLPSLQASHPQGSAVFNLPDAFVLAAPGARTPAEALVCCINKDSSEIVSSTQTVAMSATSQTSTGGLEGTAVPARPAKGIGAGGVLRSRRHGEESTSRAFGDAAKRIGKDEVSLTMTTPPLSSVQAVPPHPCATAPASAANTVPTTPITWERLPALSSDTEASTATQQTVLTASTNTAADAGAAAALTGGISMRESKAKTARIPAAAAAESSTAPLEVEGRHTLAQSTRKDAGKTRPPRSSGAREQEGASSPPSVTPKPRAKADSGHAGNGVAEDVMAKAATAACTLAPPPPPLPPATIAPSVAGKVQTPVTTPDPVSVKRGLAARARDLPWRGTAWTSTGGAM</sequence>
<accession>A0A836GQA1</accession>
<feature type="region of interest" description="Disordered" evidence="5">
    <location>
        <begin position="2823"/>
        <end position="2856"/>
    </location>
</feature>
<evidence type="ECO:0000256" key="3">
    <source>
        <dbReference type="ARBA" id="ARBA00023211"/>
    </source>
</evidence>
<feature type="compositionally biased region" description="Low complexity" evidence="5">
    <location>
        <begin position="2655"/>
        <end position="2674"/>
    </location>
</feature>
<feature type="compositionally biased region" description="Low complexity" evidence="5">
    <location>
        <begin position="3150"/>
        <end position="3163"/>
    </location>
</feature>
<feature type="compositionally biased region" description="Polar residues" evidence="5">
    <location>
        <begin position="1713"/>
        <end position="1722"/>
    </location>
</feature>
<feature type="region of interest" description="Disordered" evidence="5">
    <location>
        <begin position="1483"/>
        <end position="1575"/>
    </location>
</feature>
<feature type="region of interest" description="Disordered" evidence="5">
    <location>
        <begin position="310"/>
        <end position="342"/>
    </location>
</feature>
<feature type="region of interest" description="Disordered" evidence="5">
    <location>
        <begin position="2007"/>
        <end position="2044"/>
    </location>
</feature>
<feature type="region of interest" description="Disordered" evidence="5">
    <location>
        <begin position="991"/>
        <end position="1012"/>
    </location>
</feature>
<dbReference type="Proteomes" id="UP000673552">
    <property type="component" value="Chromosome 7"/>
</dbReference>
<feature type="compositionally biased region" description="Low complexity" evidence="5">
    <location>
        <begin position="1487"/>
        <end position="1500"/>
    </location>
</feature>
<dbReference type="PANTHER" id="PTHR45668">
    <property type="entry name" value="SERINE/THREONINE-PROTEIN PHOSPHATASE 5-RELATED"/>
    <property type="match status" value="1"/>
</dbReference>
<feature type="region of interest" description="Disordered" evidence="5">
    <location>
        <begin position="193"/>
        <end position="247"/>
    </location>
</feature>
<evidence type="ECO:0000256" key="1">
    <source>
        <dbReference type="ARBA" id="ARBA00001936"/>
    </source>
</evidence>
<dbReference type="PANTHER" id="PTHR45668:SF5">
    <property type="entry name" value="SERINE_THREONINE-PROTEIN PHOSPHATASE 5"/>
    <property type="match status" value="1"/>
</dbReference>
<feature type="compositionally biased region" description="Basic and acidic residues" evidence="5">
    <location>
        <begin position="3166"/>
        <end position="3182"/>
    </location>
</feature>
<organism evidence="7 8">
    <name type="scientific">Leishmania martiniquensis</name>
    <dbReference type="NCBI Taxonomy" id="1580590"/>
    <lineage>
        <taxon>Eukaryota</taxon>
        <taxon>Discoba</taxon>
        <taxon>Euglenozoa</taxon>
        <taxon>Kinetoplastea</taxon>
        <taxon>Metakinetoplastina</taxon>
        <taxon>Trypanosomatida</taxon>
        <taxon>Trypanosomatidae</taxon>
        <taxon>Leishmaniinae</taxon>
        <taxon>Leishmania</taxon>
    </lineage>
</organism>
<feature type="region of interest" description="Disordered" evidence="5">
    <location>
        <begin position="3150"/>
        <end position="3217"/>
    </location>
</feature>
<comment type="similarity">
    <text evidence="4">Belongs to the PPP phosphatase family.</text>
</comment>
<dbReference type="SMART" id="SM00156">
    <property type="entry name" value="PP2Ac"/>
    <property type="match status" value="1"/>
</dbReference>
<keyword evidence="8" id="KW-1185">Reference proteome</keyword>
<evidence type="ECO:0000313" key="7">
    <source>
        <dbReference type="EMBL" id="KAG5486207.1"/>
    </source>
</evidence>
<dbReference type="GeneID" id="92517214"/>
<feature type="domain" description="Serine/threonine specific protein phosphatases" evidence="6">
    <location>
        <begin position="612"/>
        <end position="617"/>
    </location>
</feature>
<dbReference type="Pfam" id="PF00149">
    <property type="entry name" value="Metallophos"/>
    <property type="match status" value="1"/>
</dbReference>
<comment type="cofactor">
    <cofactor evidence="1">
        <name>Mn(2+)</name>
        <dbReference type="ChEBI" id="CHEBI:29035"/>
    </cofactor>
</comment>
<keyword evidence="2" id="KW-0479">Metal-binding</keyword>
<dbReference type="InterPro" id="IPR029052">
    <property type="entry name" value="Metallo-depent_PP-like"/>
</dbReference>
<feature type="compositionally biased region" description="Basic and acidic residues" evidence="5">
    <location>
        <begin position="1280"/>
        <end position="1294"/>
    </location>
</feature>